<sequence>MKFQGLFVGLTTLDLIYLVTKLPQSNQKIVALEQTIASGGPATNAAITFSCLGNQAKLISVIGNHPLSQLIYQDLNNYSVEINDLAPSILSSPPLSSICVSQSTGERAVVSINATKIQATVEQIPENTLQEIDVVLIDGHQINLSEIIAQQAKQKNIPIVIDGGSWKPGLENILPYADYVICSADFYPPNCYNIADVFTYLKTLHIPYIAITNGAEQIQYCSQENSGEIQVKPVKVLDTLGAGDIFHGAFCHYILQQEFLSALTNAATIASDSCQFFGTRQFQQFIP</sequence>
<protein>
    <submittedName>
        <fullName evidence="2">PfkB domain protein</fullName>
    </submittedName>
</protein>
<dbReference type="RefSeq" id="WP_015193964.1">
    <property type="nucleotide sequence ID" value="NC_019748.1"/>
</dbReference>
<dbReference type="CDD" id="cd01945">
    <property type="entry name" value="ribokinase_group_B"/>
    <property type="match status" value="1"/>
</dbReference>
<accession>K9XW32</accession>
<dbReference type="EMBL" id="CP003653">
    <property type="protein sequence ID" value="AFZ36296.1"/>
    <property type="molecule type" value="Genomic_DNA"/>
</dbReference>
<dbReference type="PANTHER" id="PTHR42774:SF3">
    <property type="entry name" value="KETOHEXOKINASE"/>
    <property type="match status" value="1"/>
</dbReference>
<dbReference type="OrthoDB" id="9813569at2"/>
<dbReference type="KEGG" id="scs:Sta7437_2772"/>
<dbReference type="PATRIC" id="fig|111780.3.peg.2887"/>
<dbReference type="HOGENOM" id="CLU_027634_10_2_3"/>
<organism evidence="2 3">
    <name type="scientific">Stanieria cyanosphaera (strain ATCC 29371 / PCC 7437)</name>
    <dbReference type="NCBI Taxonomy" id="111780"/>
    <lineage>
        <taxon>Bacteria</taxon>
        <taxon>Bacillati</taxon>
        <taxon>Cyanobacteriota</taxon>
        <taxon>Cyanophyceae</taxon>
        <taxon>Pleurocapsales</taxon>
        <taxon>Dermocarpellaceae</taxon>
        <taxon>Stanieria</taxon>
    </lineage>
</organism>
<dbReference type="eggNOG" id="COG0524">
    <property type="taxonomic scope" value="Bacteria"/>
</dbReference>
<feature type="domain" description="Carbohydrate kinase PfkB" evidence="1">
    <location>
        <begin position="7"/>
        <end position="280"/>
    </location>
</feature>
<dbReference type="SUPFAM" id="SSF53613">
    <property type="entry name" value="Ribokinase-like"/>
    <property type="match status" value="1"/>
</dbReference>
<dbReference type="PANTHER" id="PTHR42774">
    <property type="entry name" value="PHOSPHOTRANSFERASE SYSTEM TRANSPORT PROTEIN"/>
    <property type="match status" value="1"/>
</dbReference>
<dbReference type="InterPro" id="IPR052562">
    <property type="entry name" value="Ketohexokinase-related"/>
</dbReference>
<keyword evidence="3" id="KW-1185">Reference proteome</keyword>
<dbReference type="InterPro" id="IPR011611">
    <property type="entry name" value="PfkB_dom"/>
</dbReference>
<dbReference type="InterPro" id="IPR029056">
    <property type="entry name" value="Ribokinase-like"/>
</dbReference>
<dbReference type="Proteomes" id="UP000010473">
    <property type="component" value="Chromosome"/>
</dbReference>
<dbReference type="Gene3D" id="3.40.1190.20">
    <property type="match status" value="1"/>
</dbReference>
<evidence type="ECO:0000313" key="2">
    <source>
        <dbReference type="EMBL" id="AFZ36296.1"/>
    </source>
</evidence>
<gene>
    <name evidence="2" type="ordered locus">Sta7437_2772</name>
</gene>
<dbReference type="Pfam" id="PF00294">
    <property type="entry name" value="PfkB"/>
    <property type="match status" value="1"/>
</dbReference>
<dbReference type="STRING" id="111780.Sta7437_2772"/>
<reference evidence="3" key="1">
    <citation type="journal article" date="2013" name="Proc. Natl. Acad. Sci. U.S.A.">
        <title>Improving the coverage of the cyanobacterial phylum using diversity-driven genome sequencing.</title>
        <authorList>
            <person name="Shih P.M."/>
            <person name="Wu D."/>
            <person name="Latifi A."/>
            <person name="Axen S.D."/>
            <person name="Fewer D.P."/>
            <person name="Talla E."/>
            <person name="Calteau A."/>
            <person name="Cai F."/>
            <person name="Tandeau de Marsac N."/>
            <person name="Rippka R."/>
            <person name="Herdman M."/>
            <person name="Sivonen K."/>
            <person name="Coursin T."/>
            <person name="Laurent T."/>
            <person name="Goodwin L."/>
            <person name="Nolan M."/>
            <person name="Davenport K.W."/>
            <person name="Han C.S."/>
            <person name="Rubin E.M."/>
            <person name="Eisen J.A."/>
            <person name="Woyke T."/>
            <person name="Gugger M."/>
            <person name="Kerfeld C.A."/>
        </authorList>
    </citation>
    <scope>NUCLEOTIDE SEQUENCE [LARGE SCALE GENOMIC DNA]</scope>
    <source>
        <strain evidence="3">ATCC 29371 / PCC 7437</strain>
    </source>
</reference>
<dbReference type="AlphaFoldDB" id="K9XW32"/>
<name>K9XW32_STAC7</name>
<proteinExistence type="predicted"/>
<evidence type="ECO:0000259" key="1">
    <source>
        <dbReference type="Pfam" id="PF00294"/>
    </source>
</evidence>
<evidence type="ECO:0000313" key="3">
    <source>
        <dbReference type="Proteomes" id="UP000010473"/>
    </source>
</evidence>